<evidence type="ECO:0000256" key="1">
    <source>
        <dbReference type="SAM" id="Phobius"/>
    </source>
</evidence>
<feature type="transmembrane region" description="Helical" evidence="1">
    <location>
        <begin position="129"/>
        <end position="154"/>
    </location>
</feature>
<keyword evidence="3" id="KW-1185">Reference proteome</keyword>
<feature type="transmembrane region" description="Helical" evidence="1">
    <location>
        <begin position="217"/>
        <end position="240"/>
    </location>
</feature>
<keyword evidence="1" id="KW-0812">Transmembrane</keyword>
<feature type="transmembrane region" description="Helical" evidence="1">
    <location>
        <begin position="47"/>
        <end position="75"/>
    </location>
</feature>
<keyword evidence="1" id="KW-0472">Membrane</keyword>
<dbReference type="RefSeq" id="WP_133065873.1">
    <property type="nucleotide sequence ID" value="NZ_NTMR01000009.1"/>
</dbReference>
<proteinExistence type="predicted"/>
<sequence length="242" mass="26486">MTDLMLLPLMLLLHMLSSLWANARPLPEQADRLQQRAWLTLKALPLAAAISALLLSQGLVSGLMGFIVILLSQLILEHQRLTRPQTFTASFVLGQLIPVAIVVLLWSGATDNWSQLAAAFEQLLQPQMLTVLVGALFLLHPTSSLIALILTPWLNHVDLQDEQSLKKAGRLIGFLERLLAFAFVVMGQWSAIGFLLAAKSIMRFNDTRQAKRPVSEYVLLGTLLSFGTSVATGLAVRTLLGG</sequence>
<dbReference type="Proteomes" id="UP000242313">
    <property type="component" value="Unassembled WGS sequence"/>
</dbReference>
<comment type="caution">
    <text evidence="2">The sequence shown here is derived from an EMBL/GenBank/DDBJ whole genome shotgun (WGS) entry which is preliminary data.</text>
</comment>
<protein>
    <recommendedName>
        <fullName evidence="4">DUF3307 domain-containing protein</fullName>
    </recommendedName>
</protein>
<gene>
    <name evidence="2" type="ORF">CNQ84_06560</name>
</gene>
<dbReference type="AlphaFoldDB" id="A0A2A3MIX3"/>
<feature type="transmembrane region" description="Helical" evidence="1">
    <location>
        <begin position="87"/>
        <end position="109"/>
    </location>
</feature>
<reference evidence="2 3" key="1">
    <citation type="submission" date="2017-09" db="EMBL/GenBank/DDBJ databases">
        <title>Pseudomonas abyssi sp. nov. isolated from Abyssopelagic Water.</title>
        <authorList>
            <person name="Wei Y."/>
        </authorList>
    </citation>
    <scope>NUCLEOTIDE SEQUENCE [LARGE SCALE GENOMIC DNA]</scope>
    <source>
        <strain evidence="2 3">MT5</strain>
    </source>
</reference>
<name>A0A2A3MIX3_9PSED</name>
<organism evidence="2 3">
    <name type="scientific">Pseudomonas abyssi</name>
    <dbReference type="NCBI Taxonomy" id="170540"/>
    <lineage>
        <taxon>Bacteria</taxon>
        <taxon>Pseudomonadati</taxon>
        <taxon>Pseudomonadota</taxon>
        <taxon>Gammaproteobacteria</taxon>
        <taxon>Pseudomonadales</taxon>
        <taxon>Pseudomonadaceae</taxon>
        <taxon>Pseudomonas</taxon>
    </lineage>
</organism>
<evidence type="ECO:0000313" key="2">
    <source>
        <dbReference type="EMBL" id="PBK04810.1"/>
    </source>
</evidence>
<keyword evidence="1" id="KW-1133">Transmembrane helix</keyword>
<dbReference type="EMBL" id="NTMR01000009">
    <property type="protein sequence ID" value="PBK04810.1"/>
    <property type="molecule type" value="Genomic_DNA"/>
</dbReference>
<evidence type="ECO:0000313" key="3">
    <source>
        <dbReference type="Proteomes" id="UP000242313"/>
    </source>
</evidence>
<evidence type="ECO:0008006" key="4">
    <source>
        <dbReference type="Google" id="ProtNLM"/>
    </source>
</evidence>
<accession>A0A2A3MIX3</accession>
<feature type="transmembrane region" description="Helical" evidence="1">
    <location>
        <begin position="174"/>
        <end position="197"/>
    </location>
</feature>